<dbReference type="Gene3D" id="1.10.3130.20">
    <property type="entry name" value="Phycobilisome linker domain"/>
    <property type="match status" value="1"/>
</dbReference>
<sequence length="294" mass="32976">MGRAAVALGLSPAVDEEHYVRMAYLVLLRRQIDPSGLRAWRDIIATGRFTHQGVINTILQSEEYLSSFGIDLLGIQHRSRVKWIQTLPCFDRILDIGGSSPNRPEGALIELGYPHRPSRLDILDRPPDLQYWGKPKYDQSVSAQFDWGTVSYFHGSGEKVAEIPALQEREYDCVFLGQAIEHIYPESLPGMLGWARTHLAPEGRLIFDTPNRLLTKIQCPGSFIDPDHKYEYAPAELERVVADAGFIVTRKVGMVHLPVQAASGHYDPREFAEASLLSDDVDACYLFALEASAR</sequence>
<dbReference type="InterPro" id="IPR025282">
    <property type="entry name" value="DUF4214"/>
</dbReference>
<accession>A0ABV9QVA5</accession>
<protein>
    <submittedName>
        <fullName evidence="2">DUF4214 domain-containing protein</fullName>
    </submittedName>
</protein>
<dbReference type="EMBL" id="JBHSHD010000008">
    <property type="protein sequence ID" value="MFC4820777.1"/>
    <property type="molecule type" value="Genomic_DNA"/>
</dbReference>
<organism evidence="2 3">
    <name type="scientific">Dokdonella ginsengisoli</name>
    <dbReference type="NCBI Taxonomy" id="363846"/>
    <lineage>
        <taxon>Bacteria</taxon>
        <taxon>Pseudomonadati</taxon>
        <taxon>Pseudomonadota</taxon>
        <taxon>Gammaproteobacteria</taxon>
        <taxon>Lysobacterales</taxon>
        <taxon>Rhodanobacteraceae</taxon>
        <taxon>Dokdonella</taxon>
    </lineage>
</organism>
<evidence type="ECO:0000259" key="1">
    <source>
        <dbReference type="Pfam" id="PF13946"/>
    </source>
</evidence>
<keyword evidence="3" id="KW-1185">Reference proteome</keyword>
<dbReference type="Pfam" id="PF13946">
    <property type="entry name" value="DUF4214"/>
    <property type="match status" value="1"/>
</dbReference>
<dbReference type="Proteomes" id="UP001595886">
    <property type="component" value="Unassembled WGS sequence"/>
</dbReference>
<dbReference type="SUPFAM" id="SSF53335">
    <property type="entry name" value="S-adenosyl-L-methionine-dependent methyltransferases"/>
    <property type="match status" value="1"/>
</dbReference>
<dbReference type="InterPro" id="IPR038255">
    <property type="entry name" value="PBS_linker_sf"/>
</dbReference>
<reference evidence="3" key="1">
    <citation type="journal article" date="2019" name="Int. J. Syst. Evol. Microbiol.">
        <title>The Global Catalogue of Microorganisms (GCM) 10K type strain sequencing project: providing services to taxonomists for standard genome sequencing and annotation.</title>
        <authorList>
            <consortium name="The Broad Institute Genomics Platform"/>
            <consortium name="The Broad Institute Genome Sequencing Center for Infectious Disease"/>
            <person name="Wu L."/>
            <person name="Ma J."/>
        </authorList>
    </citation>
    <scope>NUCLEOTIDE SEQUENCE [LARGE SCALE GENOMIC DNA]</scope>
    <source>
        <strain evidence="3">CCUG 30340</strain>
    </source>
</reference>
<dbReference type="Gene3D" id="3.40.50.150">
    <property type="entry name" value="Vaccinia Virus protein VP39"/>
    <property type="match status" value="1"/>
</dbReference>
<dbReference type="RefSeq" id="WP_380020788.1">
    <property type="nucleotide sequence ID" value="NZ_JBHSHD010000008.1"/>
</dbReference>
<name>A0ABV9QVA5_9GAMM</name>
<evidence type="ECO:0000313" key="3">
    <source>
        <dbReference type="Proteomes" id="UP001595886"/>
    </source>
</evidence>
<evidence type="ECO:0000313" key="2">
    <source>
        <dbReference type="EMBL" id="MFC4820777.1"/>
    </source>
</evidence>
<proteinExistence type="predicted"/>
<dbReference type="CDD" id="cd02440">
    <property type="entry name" value="AdoMet_MTases"/>
    <property type="match status" value="1"/>
</dbReference>
<dbReference type="InterPro" id="IPR029063">
    <property type="entry name" value="SAM-dependent_MTases_sf"/>
</dbReference>
<comment type="caution">
    <text evidence="2">The sequence shown here is derived from an EMBL/GenBank/DDBJ whole genome shotgun (WGS) entry which is preliminary data.</text>
</comment>
<gene>
    <name evidence="2" type="ORF">ACFO6Q_10605</name>
</gene>
<feature type="domain" description="DUF4214" evidence="1">
    <location>
        <begin position="14"/>
        <end position="67"/>
    </location>
</feature>